<evidence type="ECO:0000256" key="3">
    <source>
        <dbReference type="SAM" id="SignalP"/>
    </source>
</evidence>
<evidence type="ECO:0000259" key="4">
    <source>
        <dbReference type="Pfam" id="PF13458"/>
    </source>
</evidence>
<evidence type="ECO:0000313" key="6">
    <source>
        <dbReference type="Proteomes" id="UP000297839"/>
    </source>
</evidence>
<reference evidence="5 6" key="1">
    <citation type="submission" date="2019-03" db="EMBL/GenBank/DDBJ databases">
        <title>Ramlibacter sp. 18x22-1, whole genome shotgun sequence.</title>
        <authorList>
            <person name="Zhang X."/>
            <person name="Feng G."/>
            <person name="Zhu H."/>
        </authorList>
    </citation>
    <scope>NUCLEOTIDE SEQUENCE [LARGE SCALE GENOMIC DNA]</scope>
    <source>
        <strain evidence="5 6">18x22-1</strain>
    </source>
</reference>
<keyword evidence="6" id="KW-1185">Reference proteome</keyword>
<feature type="signal peptide" evidence="3">
    <location>
        <begin position="1"/>
        <end position="22"/>
    </location>
</feature>
<dbReference type="AlphaFoldDB" id="A0A4Z0CAY3"/>
<evidence type="ECO:0000313" key="5">
    <source>
        <dbReference type="EMBL" id="TFZ08806.1"/>
    </source>
</evidence>
<accession>A0A4Z0CAY3</accession>
<protein>
    <submittedName>
        <fullName evidence="5">Branched-chain amino acid ABC transporter substrate-binding protein</fullName>
    </submittedName>
</protein>
<comment type="caution">
    <text evidence="5">The sequence shown here is derived from an EMBL/GenBank/DDBJ whole genome shotgun (WGS) entry which is preliminary data.</text>
</comment>
<dbReference type="PANTHER" id="PTHR47235">
    <property type="entry name" value="BLR6548 PROTEIN"/>
    <property type="match status" value="1"/>
</dbReference>
<dbReference type="InterPro" id="IPR028082">
    <property type="entry name" value="Peripla_BP_I"/>
</dbReference>
<dbReference type="InterPro" id="IPR028081">
    <property type="entry name" value="Leu-bd"/>
</dbReference>
<dbReference type="RefSeq" id="WP_135248893.1">
    <property type="nucleotide sequence ID" value="NZ_SMLK01000001.1"/>
</dbReference>
<feature type="domain" description="Leucine-binding protein" evidence="4">
    <location>
        <begin position="27"/>
        <end position="377"/>
    </location>
</feature>
<dbReference type="EMBL" id="SMLK01000001">
    <property type="protein sequence ID" value="TFZ08806.1"/>
    <property type="molecule type" value="Genomic_DNA"/>
</dbReference>
<evidence type="ECO:0000256" key="1">
    <source>
        <dbReference type="ARBA" id="ARBA00010062"/>
    </source>
</evidence>
<dbReference type="Pfam" id="PF13458">
    <property type="entry name" value="Peripla_BP_6"/>
    <property type="match status" value="1"/>
</dbReference>
<gene>
    <name evidence="5" type="ORF">EZ216_06600</name>
</gene>
<organism evidence="5 6">
    <name type="scientific">Ramlibacter humi</name>
    <dbReference type="NCBI Taxonomy" id="2530451"/>
    <lineage>
        <taxon>Bacteria</taxon>
        <taxon>Pseudomonadati</taxon>
        <taxon>Pseudomonadota</taxon>
        <taxon>Betaproteobacteria</taxon>
        <taxon>Burkholderiales</taxon>
        <taxon>Comamonadaceae</taxon>
        <taxon>Ramlibacter</taxon>
    </lineage>
</organism>
<name>A0A4Z0CAY3_9BURK</name>
<dbReference type="Proteomes" id="UP000297839">
    <property type="component" value="Unassembled WGS sequence"/>
</dbReference>
<dbReference type="OrthoDB" id="5297022at2"/>
<keyword evidence="2 3" id="KW-0732">Signal</keyword>
<dbReference type="CDD" id="cd06334">
    <property type="entry name" value="PBP1_ABC_ligand_binding-like"/>
    <property type="match status" value="1"/>
</dbReference>
<proteinExistence type="inferred from homology"/>
<feature type="chain" id="PRO_5021475934" evidence="3">
    <location>
        <begin position="23"/>
        <end position="415"/>
    </location>
</feature>
<sequence>MKRTVLSVLAGLALLAGGAAHAQAQNSIKFGLCYDLSKAYTFVTPQIVQAAKDYATLLNAKGGIEGHPIEILVQDHGNEPQRGIECYEKLKREGVMMFDYLSTPVSRAVLPRHMQDGNVMLQSFVGRGDAVDGDVFKWIFPIGPTYWGQMANDVAYIKSQHKGNLKGVKVGFIYPDYAFGQEPIPVLKTLAAKEGFDLQLFPNPMPGRDQAAVWTQIRRFNPDWVISWNLSAMHVVAAKEMKRNGIPMEKLIVVNWLNEVDINNIGAAEAKGLKRGTNVVGGKDHPLMQQIIKEVYGAGKGAGDAKNLDDIYYNTGLAMYSSMFEGVRQAIKKGGWPLTPAKIKDGLESLRNFDANGFIAPVTVTAKDHGGGGKTRIDMWDGSKWVPQSDWTAAYTDVVDQVVKEQSAEFVKSGK</sequence>
<dbReference type="SUPFAM" id="SSF53822">
    <property type="entry name" value="Periplasmic binding protein-like I"/>
    <property type="match status" value="1"/>
</dbReference>
<dbReference type="Gene3D" id="3.40.50.2300">
    <property type="match status" value="2"/>
</dbReference>
<evidence type="ECO:0000256" key="2">
    <source>
        <dbReference type="ARBA" id="ARBA00022729"/>
    </source>
</evidence>
<comment type="similarity">
    <text evidence="1">Belongs to the leucine-binding protein family.</text>
</comment>
<dbReference type="PANTHER" id="PTHR47235:SF1">
    <property type="entry name" value="BLR6548 PROTEIN"/>
    <property type="match status" value="1"/>
</dbReference>